<protein>
    <submittedName>
        <fullName evidence="1">Uncharacterized protein</fullName>
    </submittedName>
</protein>
<gene>
    <name evidence="1" type="ORF">S01H4_65547</name>
</gene>
<feature type="non-terminal residue" evidence="1">
    <location>
        <position position="102"/>
    </location>
</feature>
<dbReference type="EMBL" id="BART01040155">
    <property type="protein sequence ID" value="GAH26602.1"/>
    <property type="molecule type" value="Genomic_DNA"/>
</dbReference>
<name>X1E244_9ZZZZ</name>
<feature type="non-terminal residue" evidence="1">
    <location>
        <position position="1"/>
    </location>
</feature>
<evidence type="ECO:0000313" key="1">
    <source>
        <dbReference type="EMBL" id="GAH26602.1"/>
    </source>
</evidence>
<dbReference type="AlphaFoldDB" id="X1E244"/>
<sequence>VTFDAGSGGKTIADGGSNWNNVIFNNGSGGWSFSDSTVMTGDLTVTAGTLSGTNDITVNGGGATGNGTITLTGGTFLLDTTGNFGGDAPWTFSNLTFGNGSG</sequence>
<accession>X1E244</accession>
<comment type="caution">
    <text evidence="1">The sequence shown here is derived from an EMBL/GenBank/DDBJ whole genome shotgun (WGS) entry which is preliminary data.</text>
</comment>
<organism evidence="1">
    <name type="scientific">marine sediment metagenome</name>
    <dbReference type="NCBI Taxonomy" id="412755"/>
    <lineage>
        <taxon>unclassified sequences</taxon>
        <taxon>metagenomes</taxon>
        <taxon>ecological metagenomes</taxon>
    </lineage>
</organism>
<proteinExistence type="predicted"/>
<reference evidence="1" key="1">
    <citation type="journal article" date="2014" name="Front. Microbiol.">
        <title>High frequency of phylogenetically diverse reductive dehalogenase-homologous genes in deep subseafloor sedimentary metagenomes.</title>
        <authorList>
            <person name="Kawai M."/>
            <person name="Futagami T."/>
            <person name="Toyoda A."/>
            <person name="Takaki Y."/>
            <person name="Nishi S."/>
            <person name="Hori S."/>
            <person name="Arai W."/>
            <person name="Tsubouchi T."/>
            <person name="Morono Y."/>
            <person name="Uchiyama I."/>
            <person name="Ito T."/>
            <person name="Fujiyama A."/>
            <person name="Inagaki F."/>
            <person name="Takami H."/>
        </authorList>
    </citation>
    <scope>NUCLEOTIDE SEQUENCE</scope>
    <source>
        <strain evidence="1">Expedition CK06-06</strain>
    </source>
</reference>